<name>A0A5E5R3Z2_PSEAI</name>
<dbReference type="AlphaFoldDB" id="A0A5E5R3Z2"/>
<dbReference type="EMBL" id="LR700248">
    <property type="protein sequence ID" value="VVH83021.1"/>
    <property type="molecule type" value="Genomic_DNA"/>
</dbReference>
<dbReference type="InterPro" id="IPR014966">
    <property type="entry name" value="FRG-dom"/>
</dbReference>
<organism evidence="1">
    <name type="scientific">Pseudomonas aeruginosa</name>
    <dbReference type="NCBI Taxonomy" id="287"/>
    <lineage>
        <taxon>Bacteria</taxon>
        <taxon>Pseudomonadati</taxon>
        <taxon>Pseudomonadota</taxon>
        <taxon>Gammaproteobacteria</taxon>
        <taxon>Pseudomonadales</taxon>
        <taxon>Pseudomonadaceae</taxon>
        <taxon>Pseudomonas</taxon>
    </lineage>
</organism>
<evidence type="ECO:0000313" key="1">
    <source>
        <dbReference type="EMBL" id="VVH83021.1"/>
    </source>
</evidence>
<dbReference type="RefSeq" id="WP_029528894.1">
    <property type="nucleotide sequence ID" value="NZ_CABIPC010000023.1"/>
</dbReference>
<sequence length="435" mass="48674">MKLHVASTLDELEMMLTSFGSDVLFRGQNSHYGEPGEPSVGTSFDRKGCIPSEMLKWCRYSQNVLDAFIQGHRGDFAYQQALLQHYGWRSFYVDCTSNPAVAAWFASHSYSEEPKLEISEDCDERPVWLKKRMARYDFTEGQGHLYVLDKQAVAEVGLVDLATLTVDGFRPRTVAQSAWLIGPLRNKPIPQNCYIAQISVPRSVLRDYAASQGLMDTSTLFPPASEDPILKALLGLPWDEIKIEDGIKDLPAFRRALDLPEYHPSYLKIAPASTAFYRGAKILDTQDSIDGSAEGGILVNIPDLALYGSADRNTPLRFPHIDKLIDEHGTVAFEADTLIQHAQLGDLTLYQKGVGVLRREPDLFEVCELTVSHPGLEMTGAGFTAGWFYRRQANGLWTREENKLECSCGSEIVHGRHLSVLHIAEEYLMDPEPFS</sequence>
<dbReference type="SMART" id="SM00901">
    <property type="entry name" value="FRG"/>
    <property type="match status" value="1"/>
</dbReference>
<dbReference type="Pfam" id="PF08867">
    <property type="entry name" value="FRG"/>
    <property type="match status" value="1"/>
</dbReference>
<reference evidence="1" key="1">
    <citation type="submission" date="2019-09" db="EMBL/GenBank/DDBJ databases">
        <authorList>
            <person name="Gross C."/>
            <person name="Bohn E."/>
        </authorList>
    </citation>
    <scope>NUCLEOTIDE SEQUENCE</scope>
    <source>
        <strain evidence="1">ID40</strain>
    </source>
</reference>
<accession>A0A5E5R3Z2</accession>
<proteinExistence type="predicted"/>
<gene>
    <name evidence="1" type="ORF">TUEID40_04209</name>
</gene>
<protein>
    <submittedName>
        <fullName evidence="1">FRG domain protein</fullName>
    </submittedName>
</protein>